<dbReference type="Proteomes" id="UP001153332">
    <property type="component" value="Unassembled WGS sequence"/>
</dbReference>
<accession>A0ACC2JMP9</accession>
<gene>
    <name evidence="1" type="ORF">O1611_g4938</name>
</gene>
<dbReference type="EMBL" id="JAPUUL010000989">
    <property type="protein sequence ID" value="KAJ8128695.1"/>
    <property type="molecule type" value="Genomic_DNA"/>
</dbReference>
<sequence length="613" mass="68138">MPAPVFEDQTLFRVGEVRYLGIPVAQLLPAAGLEKPNPSLVTIIYRPLANNQSTEIGWLGQRIRTWLDTDDVFRREFLSGIIIVVNDSNDHRTDASRSISGLPSDWQPKWWDLVSTINIDGELQGGAHIISGRKLYRVFRLHDDVNGAFMVATKPRIATSEPFSNLCISGNYPSTLGVAVPSRIKNRKLSDKPLSGVRFAVKDCFNINGLRVSAGDRAFYAVSRPSAITSKSLQRLTDAGAELLGTLKLGSLIAREEPTESVDFQAPFNPRADGYQSAWSSSGGSGAAIASYDWLDFTIGTDTTGSSRRPAMANGVFQIRLTHGVIPLDDAVPSFPRFDAVAMFTRSIVSMEKWVQPWLGESQTTFDNLPLNIVYLTDFLPIANSDQMGLIDKFFDDLEKTFDTKIQKVSIADIWASNPPAGVGNVSIQDYLEDVGVNTFVYDVYHTMDDFRKEYRSQYSREPYVNPVTGYRWNLAKDIPKEVHEEAMKRLDVYKHWILEHILREKTHNSLVVLPITTQEVDYREDPPAPPTAPNAFDGIWLAPVTGGPEISVPIGELEYHSRISGRDESLPAVVSVLGKPGFDLGLISLIKTVLQQSGRPTQVSTGRRMFRS</sequence>
<keyword evidence="2" id="KW-1185">Reference proteome</keyword>
<reference evidence="1" key="1">
    <citation type="submission" date="2022-12" db="EMBL/GenBank/DDBJ databases">
        <title>Genome Sequence of Lasiodiplodia mahajangana.</title>
        <authorList>
            <person name="Buettner E."/>
        </authorList>
    </citation>
    <scope>NUCLEOTIDE SEQUENCE</scope>
    <source>
        <strain evidence="1">VT137</strain>
    </source>
</reference>
<evidence type="ECO:0000313" key="1">
    <source>
        <dbReference type="EMBL" id="KAJ8128695.1"/>
    </source>
</evidence>
<protein>
    <submittedName>
        <fullName evidence="1">Uncharacterized protein</fullName>
    </submittedName>
</protein>
<organism evidence="1 2">
    <name type="scientific">Lasiodiplodia mahajangana</name>
    <dbReference type="NCBI Taxonomy" id="1108764"/>
    <lineage>
        <taxon>Eukaryota</taxon>
        <taxon>Fungi</taxon>
        <taxon>Dikarya</taxon>
        <taxon>Ascomycota</taxon>
        <taxon>Pezizomycotina</taxon>
        <taxon>Dothideomycetes</taxon>
        <taxon>Dothideomycetes incertae sedis</taxon>
        <taxon>Botryosphaeriales</taxon>
        <taxon>Botryosphaeriaceae</taxon>
        <taxon>Lasiodiplodia</taxon>
    </lineage>
</organism>
<proteinExistence type="predicted"/>
<evidence type="ECO:0000313" key="2">
    <source>
        <dbReference type="Proteomes" id="UP001153332"/>
    </source>
</evidence>
<name>A0ACC2JMP9_9PEZI</name>
<comment type="caution">
    <text evidence="1">The sequence shown here is derived from an EMBL/GenBank/DDBJ whole genome shotgun (WGS) entry which is preliminary data.</text>
</comment>